<feature type="domain" description="Gfo/Idh/MocA-like oxidoreductase N-terminal" evidence="2">
    <location>
        <begin position="5"/>
        <end position="121"/>
    </location>
</feature>
<dbReference type="SUPFAM" id="SSF55347">
    <property type="entry name" value="Glyceraldehyde-3-phosphate dehydrogenase-like, C-terminal domain"/>
    <property type="match status" value="1"/>
</dbReference>
<proteinExistence type="predicted"/>
<evidence type="ECO:0000313" key="5">
    <source>
        <dbReference type="Proteomes" id="UP000535838"/>
    </source>
</evidence>
<dbReference type="InterPro" id="IPR036291">
    <property type="entry name" value="NAD(P)-bd_dom_sf"/>
</dbReference>
<feature type="domain" description="GFO/IDH/MocA-like oxidoreductase" evidence="3">
    <location>
        <begin position="133"/>
        <end position="255"/>
    </location>
</feature>
<keyword evidence="5" id="KW-1185">Reference proteome</keyword>
<dbReference type="Gene3D" id="3.30.360.10">
    <property type="entry name" value="Dihydrodipicolinate Reductase, domain 2"/>
    <property type="match status" value="1"/>
</dbReference>
<dbReference type="InterPro" id="IPR000683">
    <property type="entry name" value="Gfo/Idh/MocA-like_OxRdtase_N"/>
</dbReference>
<dbReference type="PANTHER" id="PTHR43249">
    <property type="entry name" value="UDP-N-ACETYL-2-AMINO-2-DEOXY-D-GLUCURONATE OXIDASE"/>
    <property type="match status" value="1"/>
</dbReference>
<dbReference type="EMBL" id="JACJVQ010000002">
    <property type="protein sequence ID" value="MBB6632858.1"/>
    <property type="molecule type" value="Genomic_DNA"/>
</dbReference>
<reference evidence="4 5" key="1">
    <citation type="submission" date="2020-08" db="EMBL/GenBank/DDBJ databases">
        <title>Cohnella phylogeny.</title>
        <authorList>
            <person name="Dunlap C."/>
        </authorList>
    </citation>
    <scope>NUCLEOTIDE SEQUENCE [LARGE SCALE GENOMIC DNA]</scope>
    <source>
        <strain evidence="4 5">DSM 25241</strain>
    </source>
</reference>
<dbReference type="AlphaFoldDB" id="A0A841SRP8"/>
<dbReference type="PANTHER" id="PTHR43249:SF1">
    <property type="entry name" value="D-GLUCOSIDE 3-DEHYDROGENASE"/>
    <property type="match status" value="1"/>
</dbReference>
<feature type="chain" id="PRO_5039299856" evidence="1">
    <location>
        <begin position="21"/>
        <end position="362"/>
    </location>
</feature>
<organism evidence="4 5">
    <name type="scientific">Cohnella thailandensis</name>
    <dbReference type="NCBI Taxonomy" id="557557"/>
    <lineage>
        <taxon>Bacteria</taxon>
        <taxon>Bacillati</taxon>
        <taxon>Bacillota</taxon>
        <taxon>Bacilli</taxon>
        <taxon>Bacillales</taxon>
        <taxon>Paenibacillaceae</taxon>
        <taxon>Cohnella</taxon>
    </lineage>
</organism>
<accession>A0A841SRP8</accession>
<dbReference type="GO" id="GO:0000166">
    <property type="term" value="F:nucleotide binding"/>
    <property type="evidence" value="ECO:0007669"/>
    <property type="project" value="InterPro"/>
</dbReference>
<comment type="caution">
    <text evidence="4">The sequence shown here is derived from an EMBL/GenBank/DDBJ whole genome shotgun (WGS) entry which is preliminary data.</text>
</comment>
<dbReference type="Gene3D" id="3.40.50.720">
    <property type="entry name" value="NAD(P)-binding Rossmann-like Domain"/>
    <property type="match status" value="1"/>
</dbReference>
<dbReference type="RefSeq" id="WP_185118083.1">
    <property type="nucleotide sequence ID" value="NZ_JACJVQ010000002.1"/>
</dbReference>
<evidence type="ECO:0000313" key="4">
    <source>
        <dbReference type="EMBL" id="MBB6632858.1"/>
    </source>
</evidence>
<dbReference type="Pfam" id="PF01408">
    <property type="entry name" value="GFO_IDH_MocA"/>
    <property type="match status" value="1"/>
</dbReference>
<dbReference type="Proteomes" id="UP000535838">
    <property type="component" value="Unassembled WGS sequence"/>
</dbReference>
<sequence>MSSKIRFALIGCGAVASAHAKAIAALPEAELVAVAGRTGDRLRAFAETWGGLDAYPDYEELLRREDIDAVGICTPSGLHGDIALRVAEAGKHALVEKPIDIRLDKADAMIGAFRSRGLKLGIISQHRFDPDVVRLKELLEAGVLGRPVLASASVHWYRNQAYYDSSDWRGTWAGDGGGVLINQSIHTVDLLQHLMGTVAEVTAHAATMTHRMETEDTATAVLRFASGALGTFSCTTSAYPGYASRIEIVGSAGSAVLEGEALTQLYLNKGDGTGEVNEADAHRAASDGTRAGGDPAAGMGKDAFIAQYADFASAIREDREPSVNGEAGRSALAFVLAAYRSSAAGGGKVTVNDLSMDQDTAT</sequence>
<evidence type="ECO:0000259" key="2">
    <source>
        <dbReference type="Pfam" id="PF01408"/>
    </source>
</evidence>
<dbReference type="InterPro" id="IPR055170">
    <property type="entry name" value="GFO_IDH_MocA-like_dom"/>
</dbReference>
<keyword evidence="1" id="KW-0732">Signal</keyword>
<gene>
    <name evidence="4" type="ORF">H7B67_01790</name>
</gene>
<dbReference type="InterPro" id="IPR052515">
    <property type="entry name" value="Gfo/Idh/MocA_Oxidoreductase"/>
</dbReference>
<evidence type="ECO:0000259" key="3">
    <source>
        <dbReference type="Pfam" id="PF22725"/>
    </source>
</evidence>
<protein>
    <submittedName>
        <fullName evidence="4">Gfo/Idh/MocA family oxidoreductase</fullName>
    </submittedName>
</protein>
<evidence type="ECO:0000256" key="1">
    <source>
        <dbReference type="SAM" id="SignalP"/>
    </source>
</evidence>
<feature type="signal peptide" evidence="1">
    <location>
        <begin position="1"/>
        <end position="20"/>
    </location>
</feature>
<dbReference type="SUPFAM" id="SSF51735">
    <property type="entry name" value="NAD(P)-binding Rossmann-fold domains"/>
    <property type="match status" value="1"/>
</dbReference>
<dbReference type="Pfam" id="PF22725">
    <property type="entry name" value="GFO_IDH_MocA_C3"/>
    <property type="match status" value="1"/>
</dbReference>
<name>A0A841SRP8_9BACL</name>